<dbReference type="RefSeq" id="WP_004023406.1">
    <property type="nucleotide sequence ID" value="NZ_CABEIC010000002.1"/>
</dbReference>
<organism evidence="1 2">
    <name type="scientific">Gordonia terrae</name>
    <dbReference type="NCBI Taxonomy" id="2055"/>
    <lineage>
        <taxon>Bacteria</taxon>
        <taxon>Bacillati</taxon>
        <taxon>Actinomycetota</taxon>
        <taxon>Actinomycetes</taxon>
        <taxon>Mycobacteriales</taxon>
        <taxon>Gordoniaceae</taxon>
        <taxon>Gordonia</taxon>
    </lineage>
</organism>
<gene>
    <name evidence="1" type="ORF">DLJ61_06305</name>
</gene>
<dbReference type="KEGG" id="gta:BCM27_06255"/>
<accession>A0AAD0KC25</accession>
<dbReference type="GeneID" id="32687358"/>
<evidence type="ECO:0000313" key="1">
    <source>
        <dbReference type="EMBL" id="AWO83201.1"/>
    </source>
</evidence>
<evidence type="ECO:0000313" key="2">
    <source>
        <dbReference type="Proteomes" id="UP000247118"/>
    </source>
</evidence>
<name>A0AAD0KC25_9ACTN</name>
<reference evidence="1 2" key="1">
    <citation type="submission" date="2018-05" db="EMBL/GenBank/DDBJ databases">
        <title>Complete genome sequence of Gordonia terrae NRRL B-16283.</title>
        <authorList>
            <person name="Garlena R.A."/>
            <person name="Russell D.A."/>
            <person name="Hatfull G.F."/>
        </authorList>
    </citation>
    <scope>NUCLEOTIDE SEQUENCE [LARGE SCALE GENOMIC DNA]</scope>
    <source>
        <strain evidence="1 2">NRRL B-16283</strain>
    </source>
</reference>
<dbReference type="AlphaFoldDB" id="A0AAD0KC25"/>
<protein>
    <submittedName>
        <fullName evidence="1">Uncharacterized protein</fullName>
    </submittedName>
</protein>
<dbReference type="EMBL" id="CP029604">
    <property type="protein sequence ID" value="AWO83201.1"/>
    <property type="molecule type" value="Genomic_DNA"/>
</dbReference>
<proteinExistence type="predicted"/>
<dbReference type="Proteomes" id="UP000247118">
    <property type="component" value="Chromosome"/>
</dbReference>
<sequence>MTRWTDFVDFAQQFRDSASHWRKDWHGEWRGIDGTPGTPPEAWTTAIHVVGHDMECGLLSGVVELREASWHIFTSPDRLLMVEVHVMRDGEESGFISTDEPTPSDCTEDEAIYWTADLVQGDLTGYHHVVWPDIGGRLFEPAMLDGKPHWAHRAGTDPRVFAVGRLSAALRADS</sequence>